<organism evidence="2 3">
    <name type="scientific">Henosepilachna vigintioctopunctata</name>
    <dbReference type="NCBI Taxonomy" id="420089"/>
    <lineage>
        <taxon>Eukaryota</taxon>
        <taxon>Metazoa</taxon>
        <taxon>Ecdysozoa</taxon>
        <taxon>Arthropoda</taxon>
        <taxon>Hexapoda</taxon>
        <taxon>Insecta</taxon>
        <taxon>Pterygota</taxon>
        <taxon>Neoptera</taxon>
        <taxon>Endopterygota</taxon>
        <taxon>Coleoptera</taxon>
        <taxon>Polyphaga</taxon>
        <taxon>Cucujiformia</taxon>
        <taxon>Coccinelloidea</taxon>
        <taxon>Coccinellidae</taxon>
        <taxon>Epilachninae</taxon>
        <taxon>Epilachnini</taxon>
        <taxon>Henosepilachna</taxon>
    </lineage>
</organism>
<dbReference type="Gene3D" id="3.60.10.10">
    <property type="entry name" value="Endonuclease/exonuclease/phosphatase"/>
    <property type="match status" value="1"/>
</dbReference>
<accession>A0AAW1V1U0</accession>
<name>A0AAW1V1U0_9CUCU</name>
<sequence>MKTEDQRLNILSIHAPEDSKPEAERESSFEQLQNTIDSLPRDQPMITLGDFNARIEVRTLNSANVVSDHSLLLGKLRITFMLQKNTKLAVKTRKINVESLRDPTIEELYGSRPSRCHIGFLEVSTTTGYKKSPEGIRESRRRKQ</sequence>
<gene>
    <name evidence="2" type="ORF">WA026_019920</name>
</gene>
<evidence type="ECO:0000256" key="1">
    <source>
        <dbReference type="SAM" id="MobiDB-lite"/>
    </source>
</evidence>
<comment type="caution">
    <text evidence="2">The sequence shown here is derived from an EMBL/GenBank/DDBJ whole genome shotgun (WGS) entry which is preliminary data.</text>
</comment>
<dbReference type="AlphaFoldDB" id="A0AAW1V1U0"/>
<keyword evidence="3" id="KW-1185">Reference proteome</keyword>
<dbReference type="InterPro" id="IPR036691">
    <property type="entry name" value="Endo/exonu/phosph_ase_sf"/>
</dbReference>
<proteinExistence type="predicted"/>
<dbReference type="EMBL" id="JARQZJ010000104">
    <property type="protein sequence ID" value="KAK9887001.1"/>
    <property type="molecule type" value="Genomic_DNA"/>
</dbReference>
<evidence type="ECO:0000313" key="3">
    <source>
        <dbReference type="Proteomes" id="UP001431783"/>
    </source>
</evidence>
<feature type="region of interest" description="Disordered" evidence="1">
    <location>
        <begin position="1"/>
        <end position="23"/>
    </location>
</feature>
<evidence type="ECO:0000313" key="2">
    <source>
        <dbReference type="EMBL" id="KAK9887001.1"/>
    </source>
</evidence>
<reference evidence="2 3" key="1">
    <citation type="submission" date="2023-03" db="EMBL/GenBank/DDBJ databases">
        <title>Genome insight into feeding habits of ladybird beetles.</title>
        <authorList>
            <person name="Li H.-S."/>
            <person name="Huang Y.-H."/>
            <person name="Pang H."/>
        </authorList>
    </citation>
    <scope>NUCLEOTIDE SEQUENCE [LARGE SCALE GENOMIC DNA]</scope>
    <source>
        <strain evidence="2">SYSU_2023b</strain>
        <tissue evidence="2">Whole body</tissue>
    </source>
</reference>
<protein>
    <recommendedName>
        <fullName evidence="4">Endonuclease/exonuclease/phosphatase domain-containing protein</fullName>
    </recommendedName>
</protein>
<dbReference type="SUPFAM" id="SSF56219">
    <property type="entry name" value="DNase I-like"/>
    <property type="match status" value="1"/>
</dbReference>
<dbReference type="Proteomes" id="UP001431783">
    <property type="component" value="Unassembled WGS sequence"/>
</dbReference>
<evidence type="ECO:0008006" key="4">
    <source>
        <dbReference type="Google" id="ProtNLM"/>
    </source>
</evidence>